<dbReference type="Pfam" id="PF00887">
    <property type="entry name" value="ACBP"/>
    <property type="match status" value="1"/>
</dbReference>
<evidence type="ECO:0000313" key="7">
    <source>
        <dbReference type="EMBL" id="CRZ10505.1"/>
    </source>
</evidence>
<feature type="compositionally biased region" description="Basic and acidic residues" evidence="5">
    <location>
        <begin position="131"/>
        <end position="141"/>
    </location>
</feature>
<evidence type="ECO:0000256" key="1">
    <source>
        <dbReference type="ARBA" id="ARBA00022737"/>
    </source>
</evidence>
<evidence type="ECO:0000256" key="4">
    <source>
        <dbReference type="PROSITE-ProRule" id="PRU00023"/>
    </source>
</evidence>
<feature type="region of interest" description="Disordered" evidence="5">
    <location>
        <begin position="131"/>
        <end position="150"/>
    </location>
</feature>
<organism evidence="7">
    <name type="scientific">Spongospora subterranea</name>
    <dbReference type="NCBI Taxonomy" id="70186"/>
    <lineage>
        <taxon>Eukaryota</taxon>
        <taxon>Sar</taxon>
        <taxon>Rhizaria</taxon>
        <taxon>Endomyxa</taxon>
        <taxon>Phytomyxea</taxon>
        <taxon>Plasmodiophorida</taxon>
        <taxon>Plasmodiophoridae</taxon>
        <taxon>Spongospora</taxon>
    </lineage>
</organism>
<evidence type="ECO:0000256" key="5">
    <source>
        <dbReference type="SAM" id="MobiDB-lite"/>
    </source>
</evidence>
<feature type="region of interest" description="Disordered" evidence="5">
    <location>
        <begin position="19"/>
        <end position="40"/>
    </location>
</feature>
<dbReference type="PRINTS" id="PR01415">
    <property type="entry name" value="ANKYRIN"/>
</dbReference>
<feature type="domain" description="ACB" evidence="6">
    <location>
        <begin position="47"/>
        <end position="132"/>
    </location>
</feature>
<name>A0A0H5R8R4_9EUKA</name>
<dbReference type="PANTHER" id="PTHR24119">
    <property type="entry name" value="ACYL-COA-BINDING DOMAIN-CONTAINING PROTEIN 6"/>
    <property type="match status" value="1"/>
</dbReference>
<dbReference type="GO" id="GO:0000062">
    <property type="term" value="F:fatty-acyl-CoA binding"/>
    <property type="evidence" value="ECO:0007669"/>
    <property type="project" value="InterPro"/>
</dbReference>
<feature type="repeat" description="ANK" evidence="4">
    <location>
        <begin position="198"/>
        <end position="231"/>
    </location>
</feature>
<dbReference type="EMBL" id="HACM01010063">
    <property type="protein sequence ID" value="CRZ10505.1"/>
    <property type="molecule type" value="Transcribed_RNA"/>
</dbReference>
<dbReference type="PROSITE" id="PS50088">
    <property type="entry name" value="ANK_REPEAT"/>
    <property type="match status" value="2"/>
</dbReference>
<feature type="non-terminal residue" evidence="7">
    <location>
        <position position="1"/>
    </location>
</feature>
<dbReference type="AlphaFoldDB" id="A0A0H5R8R4"/>
<dbReference type="PRINTS" id="PR00689">
    <property type="entry name" value="ACOABINDINGP"/>
</dbReference>
<evidence type="ECO:0000256" key="2">
    <source>
        <dbReference type="ARBA" id="ARBA00023043"/>
    </source>
</evidence>
<accession>A0A0H5R8R4</accession>
<sequence>RRTPIRWRHSPRPDRRISRLERMKEQDRHHHPIQSDTDSMADIDPDLDEDFSSAVALLTASNIKLSTQDQLDLYGLYKQATMGSCNIARPGLWDYKGRSKWSSWMAHHNMRNDKAKSLYVEMVKKMMGIAMDDKGGDRDGDGPDQTTDDALAPSVSRMVFVPEEESITIWDIASDGDITRLDSLLSSNTTNVNDRDELGRTALHFACDRGHYQLALTLLKKYGAMIDCQDLSGSSPLHYAVCCARPDLVQALLHHGANPNIPDHEGRYPVDDATPDIRPLFTS</sequence>
<dbReference type="SUPFAM" id="SSF48403">
    <property type="entry name" value="Ankyrin repeat"/>
    <property type="match status" value="1"/>
</dbReference>
<evidence type="ECO:0000256" key="3">
    <source>
        <dbReference type="ARBA" id="ARBA00023121"/>
    </source>
</evidence>
<feature type="repeat" description="ANK" evidence="4">
    <location>
        <begin position="232"/>
        <end position="264"/>
    </location>
</feature>
<dbReference type="Gene3D" id="1.25.40.20">
    <property type="entry name" value="Ankyrin repeat-containing domain"/>
    <property type="match status" value="2"/>
</dbReference>
<reference evidence="7" key="1">
    <citation type="submission" date="2015-04" db="EMBL/GenBank/DDBJ databases">
        <title>The genome sequence of the plant pathogenic Rhizarian Plasmodiophora brassicae reveals insights in its biotrophic life cycle and the origin of chitin synthesis.</title>
        <authorList>
            <person name="Schwelm A."/>
            <person name="Fogelqvist J."/>
            <person name="Knaust A."/>
            <person name="Julke S."/>
            <person name="Lilja T."/>
            <person name="Dhandapani V."/>
            <person name="Bonilla-Rosso G."/>
            <person name="Karlsson M."/>
            <person name="Shevchenko A."/>
            <person name="Choi S.R."/>
            <person name="Kim H.G."/>
            <person name="Park J.Y."/>
            <person name="Lim Y.P."/>
            <person name="Ludwig-Muller J."/>
            <person name="Dixelius C."/>
        </authorList>
    </citation>
    <scope>NUCLEOTIDE SEQUENCE</scope>
    <source>
        <tissue evidence="7">Potato root galls</tissue>
    </source>
</reference>
<dbReference type="PROSITE" id="PS50297">
    <property type="entry name" value="ANK_REP_REGION"/>
    <property type="match status" value="2"/>
</dbReference>
<dbReference type="Gene3D" id="1.20.80.10">
    <property type="match status" value="1"/>
</dbReference>
<dbReference type="InterPro" id="IPR035984">
    <property type="entry name" value="Acyl-CoA-binding_sf"/>
</dbReference>
<keyword evidence="2 4" id="KW-0040">ANK repeat</keyword>
<proteinExistence type="predicted"/>
<dbReference type="SUPFAM" id="SSF47027">
    <property type="entry name" value="Acyl-CoA binding protein"/>
    <property type="match status" value="1"/>
</dbReference>
<dbReference type="PROSITE" id="PS51228">
    <property type="entry name" value="ACB_2"/>
    <property type="match status" value="1"/>
</dbReference>
<evidence type="ECO:0000259" key="6">
    <source>
        <dbReference type="PROSITE" id="PS51228"/>
    </source>
</evidence>
<protein>
    <recommendedName>
        <fullName evidence="6">ACB domain-containing protein</fullName>
    </recommendedName>
</protein>
<keyword evidence="1" id="KW-0677">Repeat</keyword>
<dbReference type="Pfam" id="PF12796">
    <property type="entry name" value="Ank_2"/>
    <property type="match status" value="1"/>
</dbReference>
<feature type="compositionally biased region" description="Basic and acidic residues" evidence="5">
    <location>
        <begin position="19"/>
        <end position="28"/>
    </location>
</feature>
<dbReference type="InterPro" id="IPR002110">
    <property type="entry name" value="Ankyrin_rpt"/>
</dbReference>
<dbReference type="InterPro" id="IPR014352">
    <property type="entry name" value="FERM/acyl-CoA-bd_prot_sf"/>
</dbReference>
<dbReference type="SMART" id="SM00248">
    <property type="entry name" value="ANK"/>
    <property type="match status" value="2"/>
</dbReference>
<dbReference type="PANTHER" id="PTHR24119:SF0">
    <property type="entry name" value="ACYL-COA-BINDING DOMAIN-CONTAINING PROTEIN 6"/>
    <property type="match status" value="1"/>
</dbReference>
<dbReference type="InterPro" id="IPR000582">
    <property type="entry name" value="Acyl-CoA-binding_protein"/>
</dbReference>
<dbReference type="InterPro" id="IPR036770">
    <property type="entry name" value="Ankyrin_rpt-contain_sf"/>
</dbReference>
<keyword evidence="3" id="KW-0446">Lipid-binding</keyword>